<dbReference type="AlphaFoldDB" id="A0A7C3M9Z3"/>
<protein>
    <submittedName>
        <fullName evidence="2">Uncharacterized protein</fullName>
    </submittedName>
</protein>
<evidence type="ECO:0000313" key="2">
    <source>
        <dbReference type="EMBL" id="HFW31439.1"/>
    </source>
</evidence>
<proteinExistence type="predicted"/>
<comment type="caution">
    <text evidence="2">The sequence shown here is derived from an EMBL/GenBank/DDBJ whole genome shotgun (WGS) entry which is preliminary data.</text>
</comment>
<feature type="transmembrane region" description="Helical" evidence="1">
    <location>
        <begin position="9"/>
        <end position="30"/>
    </location>
</feature>
<sequence>MKSKAASEVLGALMVITLITTTAGLLYLIASPIISQSQESIKLRKAEFDMLELKEKIERVRYMVETNATYNLRLVGVSAEFKNEPVLVIDGNTYVLSTIKITGNGWEVSYQNGAVIERTSFYSKMVSDPNIYYEPSTSTLTIPVIMFKGNTSLGGTGSVTVHFSISNVKRIEGSTITLSSDNADVWCDYFKKIGLSPICNPAAVTLPALNTSIVLYEVNVE</sequence>
<organism evidence="2">
    <name type="scientific">Archaeoglobus fulgidus</name>
    <dbReference type="NCBI Taxonomy" id="2234"/>
    <lineage>
        <taxon>Archaea</taxon>
        <taxon>Methanobacteriati</taxon>
        <taxon>Methanobacteriota</taxon>
        <taxon>Archaeoglobi</taxon>
        <taxon>Archaeoglobales</taxon>
        <taxon>Archaeoglobaceae</taxon>
        <taxon>Archaeoglobus</taxon>
    </lineage>
</organism>
<gene>
    <name evidence="2" type="ORF">ENW66_00580</name>
</gene>
<evidence type="ECO:0000256" key="1">
    <source>
        <dbReference type="SAM" id="Phobius"/>
    </source>
</evidence>
<keyword evidence="1" id="KW-1133">Transmembrane helix</keyword>
<accession>A0A7C3M9Z3</accession>
<reference evidence="2" key="1">
    <citation type="journal article" date="2020" name="mSystems">
        <title>Genome- and Community-Level Interaction Insights into Carbon Utilization and Element Cycling Functions of Hydrothermarchaeota in Hydrothermal Sediment.</title>
        <authorList>
            <person name="Zhou Z."/>
            <person name="Liu Y."/>
            <person name="Xu W."/>
            <person name="Pan J."/>
            <person name="Luo Z.H."/>
            <person name="Li M."/>
        </authorList>
    </citation>
    <scope>NUCLEOTIDE SEQUENCE [LARGE SCALE GENOMIC DNA]</scope>
    <source>
        <strain evidence="2">SpSt-87</strain>
    </source>
</reference>
<dbReference type="EMBL" id="DTLB01000001">
    <property type="protein sequence ID" value="HFW31439.1"/>
    <property type="molecule type" value="Genomic_DNA"/>
</dbReference>
<keyword evidence="1" id="KW-0472">Membrane</keyword>
<name>A0A7C3M9Z3_ARCFL</name>
<keyword evidence="1" id="KW-0812">Transmembrane</keyword>
<dbReference type="Pfam" id="PF23960">
    <property type="entry name" value="DUF7289"/>
    <property type="match status" value="1"/>
</dbReference>
<dbReference type="InterPro" id="IPR055713">
    <property type="entry name" value="DUF7289"/>
</dbReference>